<feature type="compositionally biased region" description="Low complexity" evidence="4">
    <location>
        <begin position="158"/>
        <end position="167"/>
    </location>
</feature>
<evidence type="ECO:0000256" key="3">
    <source>
        <dbReference type="ARBA" id="ARBA00022679"/>
    </source>
</evidence>
<evidence type="ECO:0000256" key="4">
    <source>
        <dbReference type="SAM" id="MobiDB-lite"/>
    </source>
</evidence>
<feature type="region of interest" description="Disordered" evidence="4">
    <location>
        <begin position="419"/>
        <end position="489"/>
    </location>
</feature>
<dbReference type="Gene3D" id="3.40.50.2000">
    <property type="entry name" value="Glycogen Phosphorylase B"/>
    <property type="match status" value="1"/>
</dbReference>
<feature type="compositionally biased region" description="Low complexity" evidence="4">
    <location>
        <begin position="1652"/>
        <end position="1682"/>
    </location>
</feature>
<feature type="transmembrane region" description="Helical" evidence="5">
    <location>
        <begin position="890"/>
        <end position="910"/>
    </location>
</feature>
<dbReference type="PANTHER" id="PTHR48043:SF145">
    <property type="entry name" value="FI06409P-RELATED"/>
    <property type="match status" value="1"/>
</dbReference>
<keyword evidence="8" id="KW-1185">Reference proteome</keyword>
<evidence type="ECO:0000313" key="7">
    <source>
        <dbReference type="EMBL" id="KAG2427546.1"/>
    </source>
</evidence>
<feature type="region of interest" description="Disordered" evidence="4">
    <location>
        <begin position="158"/>
        <end position="194"/>
    </location>
</feature>
<feature type="compositionally biased region" description="Gly residues" evidence="4">
    <location>
        <begin position="477"/>
        <end position="489"/>
    </location>
</feature>
<keyword evidence="2" id="KW-0328">Glycosyltransferase</keyword>
<name>A0A835SL47_CHLIN</name>
<dbReference type="InterPro" id="IPR035595">
    <property type="entry name" value="UDP_glycos_trans_CS"/>
</dbReference>
<dbReference type="InterPro" id="IPR013783">
    <property type="entry name" value="Ig-like_fold"/>
</dbReference>
<feature type="compositionally biased region" description="Pro residues" evidence="4">
    <location>
        <begin position="1569"/>
        <end position="1651"/>
    </location>
</feature>
<comment type="similarity">
    <text evidence="1">Belongs to the UDP-glycosyltransferase family.</text>
</comment>
<dbReference type="InterPro" id="IPR002213">
    <property type="entry name" value="UDP_glucos_trans"/>
</dbReference>
<evidence type="ECO:0000256" key="5">
    <source>
        <dbReference type="SAM" id="Phobius"/>
    </source>
</evidence>
<keyword evidence="6" id="KW-0732">Signal</keyword>
<feature type="compositionally biased region" description="Low complexity" evidence="4">
    <location>
        <begin position="423"/>
        <end position="470"/>
    </location>
</feature>
<protein>
    <recommendedName>
        <fullName evidence="9">Glucuronosyltransferase</fullName>
    </recommendedName>
</protein>
<dbReference type="GO" id="GO:0008194">
    <property type="term" value="F:UDP-glycosyltransferase activity"/>
    <property type="evidence" value="ECO:0007669"/>
    <property type="project" value="InterPro"/>
</dbReference>
<organism evidence="7 8">
    <name type="scientific">Chlamydomonas incerta</name>
    <dbReference type="NCBI Taxonomy" id="51695"/>
    <lineage>
        <taxon>Eukaryota</taxon>
        <taxon>Viridiplantae</taxon>
        <taxon>Chlorophyta</taxon>
        <taxon>core chlorophytes</taxon>
        <taxon>Chlorophyceae</taxon>
        <taxon>CS clade</taxon>
        <taxon>Chlamydomonadales</taxon>
        <taxon>Chlamydomonadaceae</taxon>
        <taxon>Chlamydomonas</taxon>
    </lineage>
</organism>
<dbReference type="InterPro" id="IPR049804">
    <property type="entry name" value="Choice_anch_L"/>
</dbReference>
<keyword evidence="5" id="KW-0472">Membrane</keyword>
<feature type="signal peptide" evidence="6">
    <location>
        <begin position="1"/>
        <end position="19"/>
    </location>
</feature>
<dbReference type="EMBL" id="JAEHOC010000039">
    <property type="protein sequence ID" value="KAG2427546.1"/>
    <property type="molecule type" value="Genomic_DNA"/>
</dbReference>
<reference evidence="7" key="1">
    <citation type="journal article" date="2020" name="bioRxiv">
        <title>Comparative genomics of Chlamydomonas.</title>
        <authorList>
            <person name="Craig R.J."/>
            <person name="Hasan A.R."/>
            <person name="Ness R.W."/>
            <person name="Keightley P.D."/>
        </authorList>
    </citation>
    <scope>NUCLEOTIDE SEQUENCE</scope>
    <source>
        <strain evidence="7">SAG 7.73</strain>
    </source>
</reference>
<feature type="region of interest" description="Disordered" evidence="4">
    <location>
        <begin position="630"/>
        <end position="703"/>
    </location>
</feature>
<dbReference type="InterPro" id="IPR050271">
    <property type="entry name" value="UDP-glycosyltransferase"/>
</dbReference>
<evidence type="ECO:0000256" key="2">
    <source>
        <dbReference type="ARBA" id="ARBA00022676"/>
    </source>
</evidence>
<keyword evidence="5" id="KW-0812">Transmembrane</keyword>
<feature type="region of interest" description="Disordered" evidence="4">
    <location>
        <begin position="1569"/>
        <end position="1682"/>
    </location>
</feature>
<evidence type="ECO:0000256" key="1">
    <source>
        <dbReference type="ARBA" id="ARBA00009995"/>
    </source>
</evidence>
<feature type="chain" id="PRO_5032506843" description="Glucuronosyltransferase" evidence="6">
    <location>
        <begin position="20"/>
        <end position="1682"/>
    </location>
</feature>
<keyword evidence="5" id="KW-1133">Transmembrane helix</keyword>
<dbReference type="PRINTS" id="PR01217">
    <property type="entry name" value="PRICHEXTENSN"/>
</dbReference>
<comment type="caution">
    <text evidence="7">The sequence shown here is derived from an EMBL/GenBank/DDBJ whole genome shotgun (WGS) entry which is preliminary data.</text>
</comment>
<dbReference type="Proteomes" id="UP000650467">
    <property type="component" value="Unassembled WGS sequence"/>
</dbReference>
<dbReference type="PANTHER" id="PTHR48043">
    <property type="entry name" value="EG:EG0003.4 PROTEIN-RELATED"/>
    <property type="match status" value="1"/>
</dbReference>
<keyword evidence="3" id="KW-0808">Transferase</keyword>
<gene>
    <name evidence="7" type="ORF">HXX76_012200</name>
</gene>
<feature type="transmembrane region" description="Helical" evidence="5">
    <location>
        <begin position="851"/>
        <end position="878"/>
    </location>
</feature>
<evidence type="ECO:0000256" key="6">
    <source>
        <dbReference type="SAM" id="SignalP"/>
    </source>
</evidence>
<dbReference type="Gene3D" id="2.60.40.10">
    <property type="entry name" value="Immunoglobulins"/>
    <property type="match status" value="1"/>
</dbReference>
<dbReference type="OrthoDB" id="540558at2759"/>
<dbReference type="NCBIfam" id="NF038133">
    <property type="entry name" value="choice_anch_L"/>
    <property type="match status" value="1"/>
</dbReference>
<feature type="compositionally biased region" description="Gly residues" evidence="4">
    <location>
        <begin position="172"/>
        <end position="191"/>
    </location>
</feature>
<sequence length="1682" mass="170900">MRAMHPLLFLALLAPACCSAYSAAADVAVLESVPLREEVPPAAGQRYRVLVAPVSWRSRAFSLLKIAHELAARGHDVTVLMAGAQEGWARRSLSALDEARARRVRLYGSRARVPGGPQAEDAGAGAGAAAATASSAGGATAAEPAAESAGAAAAGTAADGGVAASGGERPEGAGGKGEGEGAGEGGSGSGGLRLVLHDGADMEAHAEALVGRPPMEQFRHVVNVTLEACEVLLANRSLNLLVARGRFDVFLTDLADMCGATLAELWRLPRLDLDTGATRAAGHWNIYNQVFSPAAVPSFLVPLPSNTIYSFKDRLLNTLATVLMRLIHWREITLPIEALRARVNVSAFDDMMLSAAAEAAADAKATTQPTTAALATGAAASEDGCACPALYMPVCAARPPTAAGGAAAPAVRRTTYDNACTAGGSSSGSSSGSSGQPGQTPSQQTCDAPGDGAASAPTAAGASACATKQGQGRDRGQGGGRGGGRGGGALGRRSALLPLWQSNLRWLQLVLITTDPAFADVRPMGPNFKFVGPITPEPPLPLPAEVQRFVAPPDDHAAASQSSSRTSRTRVVYVSPGSTFSFGDPGQAHLLMALQQLLPPSFRILWRSKRQHREQLAAALDRLEAAAAADADADGEDGDGAECAAPDAAGGGGSAASEAEAEAEVEAARSSSGPRRCRGAGSALDRMAGGGSSGSSSCSSSGSGSGRSRLLLLDWAPQNDVLGAAAVVLFVSHCGINGLHEAAYHGVPVLCIPAVGDQHGNAAMVVSYGLGRTLDPAVLNGPNGTAAARAEVAALLGDPSYRRAAQRVSRRMRSHPLPAVVVAADWVEYAAAAARVGPPGFLVPTEAELPLWRLLLLDVLAACVCGLGLAVAAAAAVMRWCARRVLRMRMVRLAFLLGANPNLTIANAAWSKGTCDPALGKVQWGFVQTWALGHALASSFPKGALVLSSGDAPAGNCAANTLDYYTSLVGGGGDANLDALIPNYSTYDAVALEFDVTPSKDGYLVFQYRFGSDEYTEWVNTAFNDVFGFFIAPVSQPITAGHNVAIVAGTANTQVSINNVNYASHSNIWTNNRVGEAAVIKPTEADGYTNLLNTQGYQVVAGTTYRFKLAVADAGDQILDSWVWIGGETLLVDQKPNATVTLPVVNATTCVNKLVSLDASASSDPDPSDPIATLGFTWTLTAQLTATCNDVRQLTGKTVSVDLSTLVPGVTYNVSVSVMDDSGLDDVESHALLVPADCGGPAIATICGTTTTTTTGGGVVTATSPKPPSPPPPPAITTTTQLPPSTALDPAIFAGGAAVVPCGGSVSIVATAAAAQPSLDRIAKHGNGDPIYFFWRVFDILDISFDSPIIEKKASQATPGYDLVSFTGAELLQGRAVKKYRVVLDVDDSPDWDTGNGLISTVMTFVQVLQCPLQPSDPPPVVAFDGTAPPESFTLACGTVVRLDASAPLANCVAASSKGGAVVVRWMLSVATAAAGGAGGGGGGTGGGGSGGGGGGGGGGGAAAAGGVVVWMTTTSTGTLDLDGTALLASGQLVADLFYKLEFNITVGTKDFDDHDNWVSKMSVGCHLPPPSPAPPSPLPPSPAPSPPAPPRPPPTPPSPAPSPRPPSPAPPSPRPPSPAPPSPKPPSPPPSPRPPSPAPPSPAPPSPAPPAASFTKAPQPATAIAAATKPGAAQPRASSTP</sequence>
<dbReference type="Pfam" id="PF00201">
    <property type="entry name" value="UDPGT"/>
    <property type="match status" value="2"/>
</dbReference>
<proteinExistence type="inferred from homology"/>
<accession>A0A835SL47</accession>
<dbReference type="PROSITE" id="PS00375">
    <property type="entry name" value="UDPGT"/>
    <property type="match status" value="1"/>
</dbReference>
<evidence type="ECO:0008006" key="9">
    <source>
        <dbReference type="Google" id="ProtNLM"/>
    </source>
</evidence>
<dbReference type="SUPFAM" id="SSF53756">
    <property type="entry name" value="UDP-Glycosyltransferase/glycogen phosphorylase"/>
    <property type="match status" value="3"/>
</dbReference>
<feature type="compositionally biased region" description="Low complexity" evidence="4">
    <location>
        <begin position="694"/>
        <end position="703"/>
    </location>
</feature>
<evidence type="ECO:0000313" key="8">
    <source>
        <dbReference type="Proteomes" id="UP000650467"/>
    </source>
</evidence>
<feature type="compositionally biased region" description="Acidic residues" evidence="4">
    <location>
        <begin position="631"/>
        <end position="640"/>
    </location>
</feature>